<dbReference type="InterPro" id="IPR047122">
    <property type="entry name" value="Trans-enoyl_RdTase-like"/>
</dbReference>
<dbReference type="OMA" id="YASACHF"/>
<reference evidence="2 3" key="1">
    <citation type="journal article" date="2012" name="Science">
        <title>The Paleozoic origin of enzymatic lignin decomposition reconstructed from 31 fungal genomes.</title>
        <authorList>
            <person name="Floudas D."/>
            <person name="Binder M."/>
            <person name="Riley R."/>
            <person name="Barry K."/>
            <person name="Blanchette R.A."/>
            <person name="Henrissat B."/>
            <person name="Martinez A.T."/>
            <person name="Otillar R."/>
            <person name="Spatafora J.W."/>
            <person name="Yadav J.S."/>
            <person name="Aerts A."/>
            <person name="Benoit I."/>
            <person name="Boyd A."/>
            <person name="Carlson A."/>
            <person name="Copeland A."/>
            <person name="Coutinho P.M."/>
            <person name="de Vries R.P."/>
            <person name="Ferreira P."/>
            <person name="Findley K."/>
            <person name="Foster B."/>
            <person name="Gaskell J."/>
            <person name="Glotzer D."/>
            <person name="Gorecki P."/>
            <person name="Heitman J."/>
            <person name="Hesse C."/>
            <person name="Hori C."/>
            <person name="Igarashi K."/>
            <person name="Jurgens J.A."/>
            <person name="Kallen N."/>
            <person name="Kersten P."/>
            <person name="Kohler A."/>
            <person name="Kuees U."/>
            <person name="Kumar T.K.A."/>
            <person name="Kuo A."/>
            <person name="LaButti K."/>
            <person name="Larrondo L.F."/>
            <person name="Lindquist E."/>
            <person name="Ling A."/>
            <person name="Lombard V."/>
            <person name="Lucas S."/>
            <person name="Lundell T."/>
            <person name="Martin R."/>
            <person name="McLaughlin D.J."/>
            <person name="Morgenstern I."/>
            <person name="Morin E."/>
            <person name="Murat C."/>
            <person name="Nagy L.G."/>
            <person name="Nolan M."/>
            <person name="Ohm R.A."/>
            <person name="Patyshakuliyeva A."/>
            <person name="Rokas A."/>
            <person name="Ruiz-Duenas F.J."/>
            <person name="Sabat G."/>
            <person name="Salamov A."/>
            <person name="Samejima M."/>
            <person name="Schmutz J."/>
            <person name="Slot J.C."/>
            <person name="St John F."/>
            <person name="Stenlid J."/>
            <person name="Sun H."/>
            <person name="Sun S."/>
            <person name="Syed K."/>
            <person name="Tsang A."/>
            <person name="Wiebenga A."/>
            <person name="Young D."/>
            <person name="Pisabarro A."/>
            <person name="Eastwood D.C."/>
            <person name="Martin F."/>
            <person name="Cullen D."/>
            <person name="Grigoriev I.V."/>
            <person name="Hibbett D.S."/>
        </authorList>
    </citation>
    <scope>NUCLEOTIDE SEQUENCE [LARGE SCALE GENOMIC DNA]</scope>
    <source>
        <strain evidence="2 3">MD-104</strain>
    </source>
</reference>
<dbReference type="Pfam" id="PF00107">
    <property type="entry name" value="ADH_zinc_N"/>
    <property type="match status" value="1"/>
</dbReference>
<dbReference type="InterPro" id="IPR020843">
    <property type="entry name" value="ER"/>
</dbReference>
<dbReference type="SUPFAM" id="SSF51735">
    <property type="entry name" value="NAD(P)-binding Rossmann-fold domains"/>
    <property type="match status" value="1"/>
</dbReference>
<dbReference type="InterPro" id="IPR013154">
    <property type="entry name" value="ADH-like_N"/>
</dbReference>
<dbReference type="STRING" id="742152.A0A2H3JAT1"/>
<feature type="domain" description="Enoyl reductase (ER)" evidence="1">
    <location>
        <begin position="17"/>
        <end position="359"/>
    </location>
</feature>
<dbReference type="Gene3D" id="3.90.180.10">
    <property type="entry name" value="Medium-chain alcohol dehydrogenases, catalytic domain"/>
    <property type="match status" value="1"/>
</dbReference>
<evidence type="ECO:0000259" key="1">
    <source>
        <dbReference type="SMART" id="SM00829"/>
    </source>
</evidence>
<dbReference type="OrthoDB" id="3233595at2759"/>
<dbReference type="GO" id="GO:0016651">
    <property type="term" value="F:oxidoreductase activity, acting on NAD(P)H"/>
    <property type="evidence" value="ECO:0007669"/>
    <property type="project" value="InterPro"/>
</dbReference>
<dbReference type="Pfam" id="PF08240">
    <property type="entry name" value="ADH_N"/>
    <property type="match status" value="1"/>
</dbReference>
<dbReference type="AlphaFoldDB" id="A0A2H3JAT1"/>
<dbReference type="SMART" id="SM00829">
    <property type="entry name" value="PKS_ER"/>
    <property type="match status" value="1"/>
</dbReference>
<dbReference type="Gene3D" id="3.40.50.720">
    <property type="entry name" value="NAD(P)-binding Rossmann-like Domain"/>
    <property type="match status" value="1"/>
</dbReference>
<gene>
    <name evidence="2" type="ORF">WOLCODRAFT_85416</name>
</gene>
<dbReference type="PANTHER" id="PTHR45348">
    <property type="entry name" value="HYPOTHETICAL OXIDOREDUCTASE (EUROFUNG)"/>
    <property type="match status" value="1"/>
</dbReference>
<name>A0A2H3JAT1_WOLCO</name>
<dbReference type="InterPro" id="IPR011032">
    <property type="entry name" value="GroES-like_sf"/>
</dbReference>
<protein>
    <submittedName>
        <fullName evidence="2">GroES-like protein</fullName>
    </submittedName>
</protein>
<dbReference type="EMBL" id="KB467987">
    <property type="protein sequence ID" value="PCH39340.1"/>
    <property type="molecule type" value="Genomic_DNA"/>
</dbReference>
<evidence type="ECO:0000313" key="3">
    <source>
        <dbReference type="Proteomes" id="UP000218811"/>
    </source>
</evidence>
<dbReference type="PANTHER" id="PTHR45348:SF2">
    <property type="entry name" value="ZINC-TYPE ALCOHOL DEHYDROGENASE-LIKE PROTEIN C2E1P3.01"/>
    <property type="match status" value="1"/>
</dbReference>
<accession>A0A2H3JAT1</accession>
<sequence length="360" mass="38364">MSSLSSSQLQKALVLPSRRGSFVLSSIPIPRPQKGQLLLKVHACALNPVDWKIQTRGIIVQDFPIVLGTDISGTVEAIGDGVEGFSVGDRVLTQGVFDNNCGGFQQYTLANADITAKETNISFEQASTIPVGLGTAALGLYTESIPKDIDPLERGSVGLFPPWEEGGRNKYAGKSVLIFGASSSVGQYALQLAKLSGFSPIITTASLHNTAFLQSLGATHVVDRHLSFAELQSSIRQITSKPLEVIFDAISLPETQNAAYELLSPGGCLAIVLFSSINSANEGGKRIVKVFGQVNFPPENRKVGSALYKRLTRLLEEGAIQPNRVEVLPRGLEGIVGGLDRLKNDAVSGVKLVARPQETA</sequence>
<proteinExistence type="predicted"/>
<dbReference type="InterPro" id="IPR013149">
    <property type="entry name" value="ADH-like_C"/>
</dbReference>
<keyword evidence="3" id="KW-1185">Reference proteome</keyword>
<evidence type="ECO:0000313" key="2">
    <source>
        <dbReference type="EMBL" id="PCH39340.1"/>
    </source>
</evidence>
<organism evidence="2 3">
    <name type="scientific">Wolfiporia cocos (strain MD-104)</name>
    <name type="common">Brown rot fungus</name>
    <dbReference type="NCBI Taxonomy" id="742152"/>
    <lineage>
        <taxon>Eukaryota</taxon>
        <taxon>Fungi</taxon>
        <taxon>Dikarya</taxon>
        <taxon>Basidiomycota</taxon>
        <taxon>Agaricomycotina</taxon>
        <taxon>Agaricomycetes</taxon>
        <taxon>Polyporales</taxon>
        <taxon>Phaeolaceae</taxon>
        <taxon>Wolfiporia</taxon>
    </lineage>
</organism>
<dbReference type="CDD" id="cd08249">
    <property type="entry name" value="enoyl_reductase_like"/>
    <property type="match status" value="1"/>
</dbReference>
<dbReference type="Proteomes" id="UP000218811">
    <property type="component" value="Unassembled WGS sequence"/>
</dbReference>
<dbReference type="SUPFAM" id="SSF50129">
    <property type="entry name" value="GroES-like"/>
    <property type="match status" value="1"/>
</dbReference>
<dbReference type="InterPro" id="IPR036291">
    <property type="entry name" value="NAD(P)-bd_dom_sf"/>
</dbReference>